<evidence type="ECO:0000313" key="3">
    <source>
        <dbReference type="Proteomes" id="UP001066276"/>
    </source>
</evidence>
<gene>
    <name evidence="2" type="ORF">NDU88_005089</name>
</gene>
<feature type="coiled-coil region" evidence="1">
    <location>
        <begin position="90"/>
        <end position="131"/>
    </location>
</feature>
<comment type="caution">
    <text evidence="2">The sequence shown here is derived from an EMBL/GenBank/DDBJ whole genome shotgun (WGS) entry which is preliminary data.</text>
</comment>
<dbReference type="EMBL" id="JANPWB010000014">
    <property type="protein sequence ID" value="KAJ1099999.1"/>
    <property type="molecule type" value="Genomic_DNA"/>
</dbReference>
<dbReference type="Proteomes" id="UP001066276">
    <property type="component" value="Chromosome 10"/>
</dbReference>
<keyword evidence="1" id="KW-0175">Coiled coil</keyword>
<evidence type="ECO:0000256" key="1">
    <source>
        <dbReference type="SAM" id="Coils"/>
    </source>
</evidence>
<keyword evidence="3" id="KW-1185">Reference proteome</keyword>
<organism evidence="2 3">
    <name type="scientific">Pleurodeles waltl</name>
    <name type="common">Iberian ribbed newt</name>
    <dbReference type="NCBI Taxonomy" id="8319"/>
    <lineage>
        <taxon>Eukaryota</taxon>
        <taxon>Metazoa</taxon>
        <taxon>Chordata</taxon>
        <taxon>Craniata</taxon>
        <taxon>Vertebrata</taxon>
        <taxon>Euteleostomi</taxon>
        <taxon>Amphibia</taxon>
        <taxon>Batrachia</taxon>
        <taxon>Caudata</taxon>
        <taxon>Salamandroidea</taxon>
        <taxon>Salamandridae</taxon>
        <taxon>Pleurodelinae</taxon>
        <taxon>Pleurodeles</taxon>
    </lineage>
</organism>
<dbReference type="AlphaFoldDB" id="A0AAV7MA06"/>
<evidence type="ECO:0000313" key="2">
    <source>
        <dbReference type="EMBL" id="KAJ1099999.1"/>
    </source>
</evidence>
<name>A0AAV7MA06_PLEWA</name>
<protein>
    <submittedName>
        <fullName evidence="2">Uncharacterized protein</fullName>
    </submittedName>
</protein>
<accession>A0AAV7MA06</accession>
<sequence length="173" mass="19189">MVVPQSHKKDASISDLFMKVSGKGTAQTNDNAQPAQSSTISDSIISTDDTEPVTRTFLESLFGALRTDIATLKQVLAKDMNKLGDRVDTLDHSGEELAAHQREILELQDRNTDLRSQVEDLENRSRRADIRIKGVLLQATGGNLEENTSRLFHHIAQDLAPHKIVIERVHRAG</sequence>
<reference evidence="2" key="1">
    <citation type="journal article" date="2022" name="bioRxiv">
        <title>Sequencing and chromosome-scale assembly of the giantPleurodeles waltlgenome.</title>
        <authorList>
            <person name="Brown T."/>
            <person name="Elewa A."/>
            <person name="Iarovenko S."/>
            <person name="Subramanian E."/>
            <person name="Araus A.J."/>
            <person name="Petzold A."/>
            <person name="Susuki M."/>
            <person name="Suzuki K.-i.T."/>
            <person name="Hayashi T."/>
            <person name="Toyoda A."/>
            <person name="Oliveira C."/>
            <person name="Osipova E."/>
            <person name="Leigh N.D."/>
            <person name="Simon A."/>
            <person name="Yun M.H."/>
        </authorList>
    </citation>
    <scope>NUCLEOTIDE SEQUENCE</scope>
    <source>
        <strain evidence="2">20211129_DDA</strain>
        <tissue evidence="2">Liver</tissue>
    </source>
</reference>
<proteinExistence type="predicted"/>